<comment type="caution">
    <text evidence="2">The sequence shown here is derived from an EMBL/GenBank/DDBJ whole genome shotgun (WGS) entry which is preliminary data.</text>
</comment>
<gene>
    <name evidence="2" type="ORF">B2M20_13425</name>
</gene>
<name>A0A1V4HWB4_NITVU</name>
<keyword evidence="3" id="KW-1185">Reference proteome</keyword>
<dbReference type="Proteomes" id="UP000189940">
    <property type="component" value="Unassembled WGS sequence"/>
</dbReference>
<sequence>MRACPRAIISNTRGRNVRLRIGGLAEPMASRIIRRTGLLLLAVAAGWTTGTLSAQSGDADTPGNPAEHIAPDGDLPTDSKIDWSQLEADGFTLSKEMPPQVRHSQSSSQPASDPELAWTSRDNADGSAALTARRSVSPLWDTRIGTDLTVIRQPSPLTASEPAANKLATDARSSQSSGQAWAAATAPGLGRIWDKTALEARIDPARAQTMLDTSLSKSLPLSDGRYAVTLQNGYNVTQHDALSIPGIKGTRQYKTDHSARLSLTDTGTSLIAGQSLSTNDNKWLRRIGAEQKLFDDISVAGSVSETPQGPPNASLTAAFKRKW</sequence>
<protein>
    <submittedName>
        <fullName evidence="2">Uncharacterized protein</fullName>
    </submittedName>
</protein>
<dbReference type="AlphaFoldDB" id="A0A1V4HWB4"/>
<proteinExistence type="predicted"/>
<evidence type="ECO:0000313" key="3">
    <source>
        <dbReference type="Proteomes" id="UP000189940"/>
    </source>
</evidence>
<reference evidence="2 3" key="1">
    <citation type="submission" date="2017-02" db="EMBL/GenBank/DDBJ databases">
        <title>Genome sequence of the nitrite-oxidizing bacterium Nitrobacter vulgaris strain Ab1.</title>
        <authorList>
            <person name="Mellbye B.L."/>
            <person name="Davis E.W."/>
            <person name="Spieck E."/>
            <person name="Chang J.H."/>
            <person name="Bottomley P.J."/>
            <person name="Sayavedra-Soto L.A."/>
        </authorList>
    </citation>
    <scope>NUCLEOTIDE SEQUENCE [LARGE SCALE GENOMIC DNA]</scope>
    <source>
        <strain evidence="2 3">Ab1</strain>
    </source>
</reference>
<organism evidence="2 3">
    <name type="scientific">Nitrobacter vulgaris</name>
    <dbReference type="NCBI Taxonomy" id="29421"/>
    <lineage>
        <taxon>Bacteria</taxon>
        <taxon>Pseudomonadati</taxon>
        <taxon>Pseudomonadota</taxon>
        <taxon>Alphaproteobacteria</taxon>
        <taxon>Hyphomicrobiales</taxon>
        <taxon>Nitrobacteraceae</taxon>
        <taxon>Nitrobacter</taxon>
    </lineage>
</organism>
<dbReference type="OrthoDB" id="8442869at2"/>
<accession>A0A1V4HWB4</accession>
<feature type="region of interest" description="Disordered" evidence="1">
    <location>
        <begin position="96"/>
        <end position="121"/>
    </location>
</feature>
<evidence type="ECO:0000313" key="2">
    <source>
        <dbReference type="EMBL" id="OPH82169.1"/>
    </source>
</evidence>
<dbReference type="EMBL" id="MWPQ01000049">
    <property type="protein sequence ID" value="OPH82169.1"/>
    <property type="molecule type" value="Genomic_DNA"/>
</dbReference>
<feature type="compositionally biased region" description="Polar residues" evidence="1">
    <location>
        <begin position="102"/>
        <end position="111"/>
    </location>
</feature>
<feature type="region of interest" description="Disordered" evidence="1">
    <location>
        <begin position="54"/>
        <end position="78"/>
    </location>
</feature>
<evidence type="ECO:0000256" key="1">
    <source>
        <dbReference type="SAM" id="MobiDB-lite"/>
    </source>
</evidence>
<feature type="region of interest" description="Disordered" evidence="1">
    <location>
        <begin position="153"/>
        <end position="181"/>
    </location>
</feature>
<feature type="compositionally biased region" description="Low complexity" evidence="1">
    <location>
        <begin position="171"/>
        <end position="181"/>
    </location>
</feature>
<dbReference type="STRING" id="29421.B2M20_13425"/>